<proteinExistence type="predicted"/>
<accession>A0ABR1RCW7</accession>
<protein>
    <submittedName>
        <fullName evidence="1">Uncharacterized protein</fullName>
    </submittedName>
</protein>
<keyword evidence="2" id="KW-1185">Reference proteome</keyword>
<evidence type="ECO:0000313" key="2">
    <source>
        <dbReference type="Proteomes" id="UP001396898"/>
    </source>
</evidence>
<organism evidence="1 2">
    <name type="scientific">Apiospora marii</name>
    <dbReference type="NCBI Taxonomy" id="335849"/>
    <lineage>
        <taxon>Eukaryota</taxon>
        <taxon>Fungi</taxon>
        <taxon>Dikarya</taxon>
        <taxon>Ascomycota</taxon>
        <taxon>Pezizomycotina</taxon>
        <taxon>Sordariomycetes</taxon>
        <taxon>Xylariomycetidae</taxon>
        <taxon>Amphisphaeriales</taxon>
        <taxon>Apiosporaceae</taxon>
        <taxon>Apiospora</taxon>
    </lineage>
</organism>
<name>A0ABR1RCW7_9PEZI</name>
<evidence type="ECO:0000313" key="1">
    <source>
        <dbReference type="EMBL" id="KAK8008104.1"/>
    </source>
</evidence>
<gene>
    <name evidence="1" type="ORF">PG991_010655</name>
</gene>
<dbReference type="Proteomes" id="UP001396898">
    <property type="component" value="Unassembled WGS sequence"/>
</dbReference>
<sequence>MAAEQTALKTPHIRMVHKVCWHLDLNATPVPDGSPECVKYDPEVEGPTPELYFDKYETRSDGAWVRCNLKIMPLIETLNAATMWTSKLKSATSGEAVLNSFLEAQKALEGTFTRAAQEQVEKEENPWHKLPLKRYSRQLRQLSIFAEEMERDVTCHDNPKPHLVRETVLVLAESFLGRDAREHVSDDDLRNLFGESMERIMGAILPMWEGPPVLQNDIEVTMRTQFAKYGF</sequence>
<comment type="caution">
    <text evidence="1">The sequence shown here is derived from an EMBL/GenBank/DDBJ whole genome shotgun (WGS) entry which is preliminary data.</text>
</comment>
<reference evidence="1 2" key="1">
    <citation type="submission" date="2023-01" db="EMBL/GenBank/DDBJ databases">
        <title>Analysis of 21 Apiospora genomes using comparative genomics revels a genus with tremendous synthesis potential of carbohydrate active enzymes and secondary metabolites.</title>
        <authorList>
            <person name="Sorensen T."/>
        </authorList>
    </citation>
    <scope>NUCLEOTIDE SEQUENCE [LARGE SCALE GENOMIC DNA]</scope>
    <source>
        <strain evidence="1 2">CBS 20057</strain>
    </source>
</reference>
<dbReference type="EMBL" id="JAQQWI010000016">
    <property type="protein sequence ID" value="KAK8008104.1"/>
    <property type="molecule type" value="Genomic_DNA"/>
</dbReference>